<dbReference type="Proteomes" id="UP000190648">
    <property type="component" value="Unassembled WGS sequence"/>
</dbReference>
<keyword evidence="3" id="KW-1185">Reference proteome</keyword>
<comment type="caution">
    <text evidence="2">The sequence shown here is derived from an EMBL/GenBank/DDBJ whole genome shotgun (WGS) entry which is preliminary data.</text>
</comment>
<dbReference type="GO" id="GO:0005634">
    <property type="term" value="C:nucleus"/>
    <property type="evidence" value="ECO:0007669"/>
    <property type="project" value="TreeGrafter"/>
</dbReference>
<dbReference type="EMBL" id="LSYS01007438">
    <property type="protein sequence ID" value="OPJ71469.1"/>
    <property type="molecule type" value="Genomic_DNA"/>
</dbReference>
<dbReference type="GO" id="GO:0019888">
    <property type="term" value="F:protein phosphatase regulator activity"/>
    <property type="evidence" value="ECO:0007669"/>
    <property type="project" value="TreeGrafter"/>
</dbReference>
<gene>
    <name evidence="2" type="ORF">AV530_014857</name>
</gene>
<sequence length="110" mass="12625">MWRLQLPLCKQRQSLSLLAEPTLCKAARRSSGFEFRDNKQGFSSPLFSLQWLNEAKIIQRLVELIHSSQDEDRQSNASQTLCDIIRLSRDQSNQLQDVPEPDPLLTALES</sequence>
<evidence type="ECO:0000313" key="2">
    <source>
        <dbReference type="EMBL" id="OPJ71469.1"/>
    </source>
</evidence>
<dbReference type="GO" id="GO:0005829">
    <property type="term" value="C:cytosol"/>
    <property type="evidence" value="ECO:0007669"/>
    <property type="project" value="TreeGrafter"/>
</dbReference>
<protein>
    <submittedName>
        <fullName evidence="2">Uncharacterized protein</fullName>
    </submittedName>
</protein>
<dbReference type="OrthoDB" id="295029at2759"/>
<name>A0A1V4JGZ2_PATFA</name>
<evidence type="ECO:0000313" key="3">
    <source>
        <dbReference type="Proteomes" id="UP000190648"/>
    </source>
</evidence>
<dbReference type="GO" id="GO:0019903">
    <property type="term" value="F:protein phosphatase binding"/>
    <property type="evidence" value="ECO:0007669"/>
    <property type="project" value="InterPro"/>
</dbReference>
<comment type="similarity">
    <text evidence="1">Belongs to the SAPS family.</text>
</comment>
<dbReference type="InterPro" id="IPR007587">
    <property type="entry name" value="SAPS"/>
</dbReference>
<dbReference type="Pfam" id="PF04499">
    <property type="entry name" value="SAPS"/>
    <property type="match status" value="1"/>
</dbReference>
<organism evidence="2 3">
    <name type="scientific">Patagioenas fasciata monilis</name>
    <dbReference type="NCBI Taxonomy" id="372326"/>
    <lineage>
        <taxon>Eukaryota</taxon>
        <taxon>Metazoa</taxon>
        <taxon>Chordata</taxon>
        <taxon>Craniata</taxon>
        <taxon>Vertebrata</taxon>
        <taxon>Euteleostomi</taxon>
        <taxon>Archelosauria</taxon>
        <taxon>Archosauria</taxon>
        <taxon>Dinosauria</taxon>
        <taxon>Saurischia</taxon>
        <taxon>Theropoda</taxon>
        <taxon>Coelurosauria</taxon>
        <taxon>Aves</taxon>
        <taxon>Neognathae</taxon>
        <taxon>Neoaves</taxon>
        <taxon>Columbimorphae</taxon>
        <taxon>Columbiformes</taxon>
        <taxon>Columbidae</taxon>
        <taxon>Patagioenas</taxon>
    </lineage>
</organism>
<dbReference type="PANTHER" id="PTHR12634:SF15">
    <property type="entry name" value="SERINE_THREONINE-PROTEIN PHOSPHATASE 6 REGULATORY SUBUNIT 2"/>
    <property type="match status" value="1"/>
</dbReference>
<accession>A0A1V4JGZ2</accession>
<reference evidence="2 3" key="1">
    <citation type="submission" date="2016-02" db="EMBL/GenBank/DDBJ databases">
        <title>Band-tailed pigeon sequencing and assembly.</title>
        <authorList>
            <person name="Soares A.E."/>
            <person name="Novak B.J."/>
            <person name="Rice E.S."/>
            <person name="O'Connell B."/>
            <person name="Chang D."/>
            <person name="Weber S."/>
            <person name="Shapiro B."/>
        </authorList>
    </citation>
    <scope>NUCLEOTIDE SEQUENCE [LARGE SCALE GENOMIC DNA]</scope>
    <source>
        <strain evidence="2">BTP2013</strain>
        <tissue evidence="2">Blood</tissue>
    </source>
</reference>
<proteinExistence type="inferred from homology"/>
<dbReference type="PANTHER" id="PTHR12634">
    <property type="entry name" value="SIT4 YEAST -ASSOCIATING PROTEIN-RELATED"/>
    <property type="match status" value="1"/>
</dbReference>
<dbReference type="AlphaFoldDB" id="A0A1V4JGZ2"/>
<dbReference type="STRING" id="372326.A0A1V4JGZ2"/>
<evidence type="ECO:0000256" key="1">
    <source>
        <dbReference type="ARBA" id="ARBA00006180"/>
    </source>
</evidence>